<sequence length="189" mass="22009">MNTDQVSDELAVNNLQNYMNTYGILSCNLNKYLPAIDEVGGNWNAIITLIEQREVFHCKAYRKRTTYLSKELYYLLKPHKQQTASLPDFSKKILNFLSEYGPANTTTIKNVLFLSNKEFSIHFDLLLQEMLVTVIKKDSTINQTWSSFIWGTYTDWEKTTNCYRDKDDEYLIELLSKSLSSKEITKLMG</sequence>
<protein>
    <submittedName>
        <fullName evidence="1">Uncharacterized protein</fullName>
    </submittedName>
</protein>
<comment type="caution">
    <text evidence="1">The sequence shown here is derived from an EMBL/GenBank/DDBJ whole genome shotgun (WGS) entry which is preliminary data.</text>
</comment>
<reference evidence="1 2" key="1">
    <citation type="submission" date="2020-08" db="EMBL/GenBank/DDBJ databases">
        <title>Genomic Encyclopedia of Type Strains, Phase IV (KMG-IV): sequencing the most valuable type-strain genomes for metagenomic binning, comparative biology and taxonomic classification.</title>
        <authorList>
            <person name="Goeker M."/>
        </authorList>
    </citation>
    <scope>NUCLEOTIDE SEQUENCE [LARGE SCALE GENOMIC DNA]</scope>
    <source>
        <strain evidence="1 2">DSM 103526</strain>
    </source>
</reference>
<accession>A0A841KPP6</accession>
<evidence type="ECO:0000313" key="1">
    <source>
        <dbReference type="EMBL" id="MBB6214070.1"/>
    </source>
</evidence>
<dbReference type="EMBL" id="JACHEN010000001">
    <property type="protein sequence ID" value="MBB6214070.1"/>
    <property type="molecule type" value="Genomic_DNA"/>
</dbReference>
<name>A0A841KPP6_9FIRM</name>
<proteinExistence type="predicted"/>
<organism evidence="1 2">
    <name type="scientific">Anaerosolibacter carboniphilus</name>
    <dbReference type="NCBI Taxonomy" id="1417629"/>
    <lineage>
        <taxon>Bacteria</taxon>
        <taxon>Bacillati</taxon>
        <taxon>Bacillota</taxon>
        <taxon>Clostridia</taxon>
        <taxon>Peptostreptococcales</taxon>
        <taxon>Thermotaleaceae</taxon>
        <taxon>Anaerosolibacter</taxon>
    </lineage>
</organism>
<dbReference type="RefSeq" id="WP_184307154.1">
    <property type="nucleotide sequence ID" value="NZ_JACHEN010000001.1"/>
</dbReference>
<keyword evidence="2" id="KW-1185">Reference proteome</keyword>
<evidence type="ECO:0000313" key="2">
    <source>
        <dbReference type="Proteomes" id="UP000579281"/>
    </source>
</evidence>
<dbReference type="AlphaFoldDB" id="A0A841KPP6"/>
<dbReference type="Proteomes" id="UP000579281">
    <property type="component" value="Unassembled WGS sequence"/>
</dbReference>
<gene>
    <name evidence="1" type="ORF">HNQ80_000139</name>
</gene>